<dbReference type="EMBL" id="CAJHNJ030000127">
    <property type="protein sequence ID" value="CAG9136160.1"/>
    <property type="molecule type" value="Genomic_DNA"/>
</dbReference>
<feature type="signal peptide" evidence="1">
    <location>
        <begin position="1"/>
        <end position="18"/>
    </location>
</feature>
<keyword evidence="1" id="KW-0732">Signal</keyword>
<organism evidence="2 3">
    <name type="scientific">Plutella xylostella</name>
    <name type="common">Diamondback moth</name>
    <name type="synonym">Plutella maculipennis</name>
    <dbReference type="NCBI Taxonomy" id="51655"/>
    <lineage>
        <taxon>Eukaryota</taxon>
        <taxon>Metazoa</taxon>
        <taxon>Ecdysozoa</taxon>
        <taxon>Arthropoda</taxon>
        <taxon>Hexapoda</taxon>
        <taxon>Insecta</taxon>
        <taxon>Pterygota</taxon>
        <taxon>Neoptera</taxon>
        <taxon>Endopterygota</taxon>
        <taxon>Lepidoptera</taxon>
        <taxon>Glossata</taxon>
        <taxon>Ditrysia</taxon>
        <taxon>Yponomeutoidea</taxon>
        <taxon>Plutellidae</taxon>
        <taxon>Plutella</taxon>
    </lineage>
</organism>
<dbReference type="Proteomes" id="UP000653454">
    <property type="component" value="Unassembled WGS sequence"/>
</dbReference>
<accession>A0A8S4G6N7</accession>
<evidence type="ECO:0000313" key="2">
    <source>
        <dbReference type="EMBL" id="CAG9136160.1"/>
    </source>
</evidence>
<name>A0A8S4G6N7_PLUXY</name>
<feature type="chain" id="PRO_5035811591" evidence="1">
    <location>
        <begin position="19"/>
        <end position="774"/>
    </location>
</feature>
<sequence>MEVLKVALLISTLASTFCKGSSNIEYKKDDPICVCIKSAANSIPVDELLRHNEETKTERLVVLLYKVKGKHYLYLPNPTKQRLIPELPYEDNDFLHEITSIPIIELFNDNPFVINKHNNEIISVEETFTPKNMFEFLNKLIDKLNRLPNSPYIHGINDWPEHPFETTDTLFPYPAENPFDPYNYPVIANHDFVNPMLLPPQFRHTFSIPEIVMMPGYNDKPINFPVNPSKVHPYPPVWPLDQNENDDTSTVNPNMQPAIVEIVQQQYNDFKTHPLIWSLVQNAKDYVTNEDQLVDYPYINPYVPYPLIWTGEENENDDAMLINLNIPPTNKDEVDDHVFPIYRPNSKFVINSNNILFVDPIKTPNGLDWIKIPNIDYYDKPEITYWFPSYESSQLFSPVAQMPEWIENGQPIFGKNSHDSMMEDLPCDFYRTSCKIIRIASYLIHEKPVYEYAIDCNNHTNEQYEVVYDNVSNAPKLEMYPKPFGWQNIPLIFNEWIERQWKLIRNTSRTLTCHSFKVLVEKILLDNYIILADDGYLIDASGRVVGTNELIMSPFSIGQPINIAPIGSNFNISENLSLFKGYIISSRFPPKILGFISIKPDDTKLHNNGQSINPSINSNSVVDIHSNSTNQSNVELTSNGYSMSKFKIKWGNFLDQIQAEIDESGGNELVPSLGNYKINLKEALFLLNLIDFRKPEMFKVIENLNLTNLNIESLSTILINIIKAVNTQIIKHDPLTKYLEEHKTGTIDEDEPFFRIIGGSAATGSGNPVNNKGF</sequence>
<evidence type="ECO:0000256" key="1">
    <source>
        <dbReference type="SAM" id="SignalP"/>
    </source>
</evidence>
<reference evidence="2" key="1">
    <citation type="submission" date="2020-11" db="EMBL/GenBank/DDBJ databases">
        <authorList>
            <person name="Whiteford S."/>
        </authorList>
    </citation>
    <scope>NUCLEOTIDE SEQUENCE</scope>
</reference>
<proteinExistence type="predicted"/>
<gene>
    <name evidence="2" type="ORF">PLXY2_LOCUS14412</name>
</gene>
<evidence type="ECO:0000313" key="3">
    <source>
        <dbReference type="Proteomes" id="UP000653454"/>
    </source>
</evidence>
<protein>
    <submittedName>
        <fullName evidence="2">(diamondback moth) hypothetical protein</fullName>
    </submittedName>
</protein>
<dbReference type="AlphaFoldDB" id="A0A8S4G6N7"/>
<comment type="caution">
    <text evidence="2">The sequence shown here is derived from an EMBL/GenBank/DDBJ whole genome shotgun (WGS) entry which is preliminary data.</text>
</comment>
<keyword evidence="3" id="KW-1185">Reference proteome</keyword>